<dbReference type="PANTHER" id="PTHR14387:SF7">
    <property type="entry name" value="THYROID ADENOMA-ASSOCIATED PROTEIN"/>
    <property type="match status" value="1"/>
</dbReference>
<dbReference type="PANTHER" id="PTHR14387">
    <property type="entry name" value="THADA/DEATH RECEPTOR INTERACTING PROTEIN"/>
    <property type="match status" value="1"/>
</dbReference>
<evidence type="ECO:0000313" key="3">
    <source>
        <dbReference type="Proteomes" id="UP001432027"/>
    </source>
</evidence>
<dbReference type="AlphaFoldDB" id="A0AAV5U2T0"/>
<feature type="non-terminal residue" evidence="2">
    <location>
        <position position="199"/>
    </location>
</feature>
<proteinExistence type="predicted"/>
<dbReference type="Proteomes" id="UP001432027">
    <property type="component" value="Unassembled WGS sequence"/>
</dbReference>
<dbReference type="InterPro" id="IPR056843">
    <property type="entry name" value="THADA-like_TPR"/>
</dbReference>
<dbReference type="GO" id="GO:0005829">
    <property type="term" value="C:cytosol"/>
    <property type="evidence" value="ECO:0007669"/>
    <property type="project" value="TreeGrafter"/>
</dbReference>
<keyword evidence="3" id="KW-1185">Reference proteome</keyword>
<name>A0AAV5U2T0_9BILA</name>
<dbReference type="Pfam" id="PF25150">
    <property type="entry name" value="TPR_Trm732"/>
    <property type="match status" value="1"/>
</dbReference>
<protein>
    <recommendedName>
        <fullName evidence="1">tRNA (32-2'-O)-methyltransferase regulator THADA-like TPR repeats region domain-containing protein</fullName>
    </recommendedName>
</protein>
<evidence type="ECO:0000313" key="2">
    <source>
        <dbReference type="EMBL" id="GMT00918.1"/>
    </source>
</evidence>
<comment type="caution">
    <text evidence="2">The sequence shown here is derived from an EMBL/GenBank/DDBJ whole genome shotgun (WGS) entry which is preliminary data.</text>
</comment>
<gene>
    <name evidence="2" type="ORF">PENTCL1PPCAC_23092</name>
</gene>
<dbReference type="GO" id="GO:0030488">
    <property type="term" value="P:tRNA methylation"/>
    <property type="evidence" value="ECO:0007669"/>
    <property type="project" value="TreeGrafter"/>
</dbReference>
<reference evidence="2" key="1">
    <citation type="submission" date="2023-10" db="EMBL/GenBank/DDBJ databases">
        <title>Genome assembly of Pristionchus species.</title>
        <authorList>
            <person name="Yoshida K."/>
            <person name="Sommer R.J."/>
        </authorList>
    </citation>
    <scope>NUCLEOTIDE SEQUENCE</scope>
    <source>
        <strain evidence="2">RS0144</strain>
    </source>
</reference>
<organism evidence="2 3">
    <name type="scientific">Pristionchus entomophagus</name>
    <dbReference type="NCBI Taxonomy" id="358040"/>
    <lineage>
        <taxon>Eukaryota</taxon>
        <taxon>Metazoa</taxon>
        <taxon>Ecdysozoa</taxon>
        <taxon>Nematoda</taxon>
        <taxon>Chromadorea</taxon>
        <taxon>Rhabditida</taxon>
        <taxon>Rhabditina</taxon>
        <taxon>Diplogasteromorpha</taxon>
        <taxon>Diplogasteroidea</taxon>
        <taxon>Neodiplogasteridae</taxon>
        <taxon>Pristionchus</taxon>
    </lineage>
</organism>
<feature type="domain" description="tRNA (32-2'-O)-methyltransferase regulator THADA-like TPR repeats region" evidence="1">
    <location>
        <begin position="67"/>
        <end position="196"/>
    </location>
</feature>
<sequence>MRASPSLCHLYFHRPFIQSLYSSLSNTAVGAALTELLSECLSNGFGSWEEEHIQCLTAQIYSTSTPRTGIYERLLPGVSRNPQIGAPFLTLLLKAIQDVPSPSMEAILSVSRFAISSVGSERLTWHSLISMDEMTRAILHVDSQVRFSAWSLLVEHPKKTEPFSVEDCTLMGAFLETSMGEQRPAVRQKILSGIKKVRE</sequence>
<dbReference type="EMBL" id="BTSX01000005">
    <property type="protein sequence ID" value="GMT00918.1"/>
    <property type="molecule type" value="Genomic_DNA"/>
</dbReference>
<evidence type="ECO:0000259" key="1">
    <source>
        <dbReference type="Pfam" id="PF25150"/>
    </source>
</evidence>
<dbReference type="InterPro" id="IPR051954">
    <property type="entry name" value="tRNA_methyltransferase_THADA"/>
</dbReference>
<accession>A0AAV5U2T0</accession>